<reference evidence="1" key="1">
    <citation type="journal article" date="2021" name="Proc. Natl. Acad. Sci. U.S.A.">
        <title>A Catalog of Tens of Thousands of Viruses from Human Metagenomes Reveals Hidden Associations with Chronic Diseases.</title>
        <authorList>
            <person name="Tisza M.J."/>
            <person name="Buck C.B."/>
        </authorList>
    </citation>
    <scope>NUCLEOTIDE SEQUENCE</scope>
    <source>
        <strain evidence="1">Ctv3H3</strain>
    </source>
</reference>
<name>A0A8S5NBE9_9VIRU</name>
<sequence length="295" mass="31810">MANIVNNSTNAVNKNMIIPDVYAELVREKIEGKVVISQCAKVVKSLVGKPGETVSMPKWAYIGDAKDITVGTAMDKTALKQTSTQATIKMVAAPAVSVNDYDDAVEFGNALDEAAKQQAISLARKLDTDCINVALTTPLKSQLATKHQITFDEMNAILGLYGDDANAEDFAGIYIHSAFVPSFLKMDGFVDKTKTFTTDGTGVMQNNLLGYFRGIPVLVTDRLYDTAKHEGYILTIKKESIGLIPKENPFVEPARDASTRTTTVYCSEYYAVALIDDSGVVVAGSTITPTVSDGE</sequence>
<protein>
    <submittedName>
        <fullName evidence="1">Major capsid protein</fullName>
    </submittedName>
</protein>
<dbReference type="EMBL" id="BK015120">
    <property type="protein sequence ID" value="DAD91711.1"/>
    <property type="molecule type" value="Genomic_DNA"/>
</dbReference>
<evidence type="ECO:0000313" key="1">
    <source>
        <dbReference type="EMBL" id="DAD91711.1"/>
    </source>
</evidence>
<accession>A0A8S5NBE9</accession>
<dbReference type="SUPFAM" id="SSF56563">
    <property type="entry name" value="Major capsid protein gp5"/>
    <property type="match status" value="1"/>
</dbReference>
<proteinExistence type="predicted"/>
<dbReference type="Pfam" id="PF25209">
    <property type="entry name" value="Phage_capsid_4"/>
    <property type="match status" value="1"/>
</dbReference>
<organism evidence="1">
    <name type="scientific">Phage sp. ctv3H3</name>
    <dbReference type="NCBI Taxonomy" id="2826753"/>
    <lineage>
        <taxon>Viruses</taxon>
    </lineage>
</organism>